<evidence type="ECO:0000313" key="2">
    <source>
        <dbReference type="Proteomes" id="UP000293162"/>
    </source>
</evidence>
<proteinExistence type="predicted"/>
<comment type="caution">
    <text evidence="1">The sequence shown here is derived from an EMBL/GenBank/DDBJ whole genome shotgun (WGS) entry which is preliminary data.</text>
</comment>
<keyword evidence="2" id="KW-1185">Reference proteome</keyword>
<accession>A0A4V1ZDP4</accession>
<evidence type="ECO:0000313" key="1">
    <source>
        <dbReference type="EMBL" id="RYU96870.1"/>
    </source>
</evidence>
<dbReference type="RefSeq" id="WP_130019825.1">
    <property type="nucleotide sequence ID" value="NZ_SEWF01000005.1"/>
</dbReference>
<dbReference type="OrthoDB" id="953023at2"/>
<dbReference type="Proteomes" id="UP000293162">
    <property type="component" value="Unassembled WGS sequence"/>
</dbReference>
<reference evidence="1 2" key="1">
    <citation type="submission" date="2019-02" db="EMBL/GenBank/DDBJ databases">
        <title>Bacterial novel species Emticicia sp. 17J42-9 isolated from soil.</title>
        <authorList>
            <person name="Jung H.-Y."/>
        </authorList>
    </citation>
    <scope>NUCLEOTIDE SEQUENCE [LARGE SCALE GENOMIC DNA]</scope>
    <source>
        <strain evidence="1 2">17J42-9</strain>
    </source>
</reference>
<sequence>MKNIKGIVFTLLAFSAVFITGCYEEPNLLSEITTSKGKVPQISVVWIGTTRTTTANTSVVTGLTTAPGTTTNFNIEYTSEVPVKEFRVYWAPTASGTQTLVTSIPVGTQKYDATLRNYVLAVPITAQETSKTSRVFFAEIVSENGLVSAQRSATLTTN</sequence>
<dbReference type="EMBL" id="SEWF01000005">
    <property type="protein sequence ID" value="RYU96870.1"/>
    <property type="molecule type" value="Genomic_DNA"/>
</dbReference>
<protein>
    <submittedName>
        <fullName evidence="1">Uncharacterized protein</fullName>
    </submittedName>
</protein>
<organism evidence="1 2">
    <name type="scientific">Emticicia agri</name>
    <dbReference type="NCBI Taxonomy" id="2492393"/>
    <lineage>
        <taxon>Bacteria</taxon>
        <taxon>Pseudomonadati</taxon>
        <taxon>Bacteroidota</taxon>
        <taxon>Cytophagia</taxon>
        <taxon>Cytophagales</taxon>
        <taxon>Leadbetterellaceae</taxon>
        <taxon>Emticicia</taxon>
    </lineage>
</organism>
<gene>
    <name evidence="1" type="ORF">EWM59_04905</name>
</gene>
<dbReference type="PROSITE" id="PS51257">
    <property type="entry name" value="PROKAR_LIPOPROTEIN"/>
    <property type="match status" value="1"/>
</dbReference>
<dbReference type="AlphaFoldDB" id="A0A4V1ZDP4"/>
<name>A0A4V1ZDP4_9BACT</name>